<feature type="region of interest" description="Disordered" evidence="1">
    <location>
        <begin position="94"/>
        <end position="128"/>
    </location>
</feature>
<evidence type="ECO:0000313" key="4">
    <source>
        <dbReference type="Proteomes" id="UP001159363"/>
    </source>
</evidence>
<sequence length="609" mass="67180">MWESCRTMPLVCVFSWGSTVSPAPSFRRCSILTSITLNGSQDLAPVVALGNNGEEKPWLLDENLGSPECIYERLPLPSSLGGIMGKPWRSNTYPARGQEPTLLSPTHYKPDTLTTRPTGLTSSRDETDQQTAQKIKKISLCSTANQTQGPFPEPHAANKRLYKRNCLPIYIPFTVTSHFSEALLNFSFQEIPPPHATQTWLNLENYTKGQRTEPILYDELTVDGFGRLQGKDWGTTVPRHRHPLGFAISFHATILFQAPILFTSTILFPVANSLRYTQCDVNTARQLRALSLTTMVSLMCVAVSPLSLLRFSATNSKNIQVGGASSGEVIDTGAWRRKRASPYLNAVGETLDRISRSTILSVKIYFTRGLRIPVGEFDMSNIPAASAAGELGICLAGGGGGASPRPLDFRSASLPMSYGGRAPSELLRQVEIMKITSARSSGARIAARSAERNYRKTLIYLLIRNETPKRYYNSQGNSADQFGSKEDSMDGSLTSSQWLSQLLKGLHGYLEPCCLQCVPQLLKDAWRRRQRANTTIEVVPQMFNWIEIGTVRGTGENFEVLIPRGEAHYRSGSSHAPEERQSKCMGGRAANDGFITQSIKSTFHTDDGT</sequence>
<feature type="transmembrane region" description="Helical" evidence="2">
    <location>
        <begin position="289"/>
        <end position="309"/>
    </location>
</feature>
<proteinExistence type="predicted"/>
<organism evidence="3 4">
    <name type="scientific">Dryococelus australis</name>
    <dbReference type="NCBI Taxonomy" id="614101"/>
    <lineage>
        <taxon>Eukaryota</taxon>
        <taxon>Metazoa</taxon>
        <taxon>Ecdysozoa</taxon>
        <taxon>Arthropoda</taxon>
        <taxon>Hexapoda</taxon>
        <taxon>Insecta</taxon>
        <taxon>Pterygota</taxon>
        <taxon>Neoptera</taxon>
        <taxon>Polyneoptera</taxon>
        <taxon>Phasmatodea</taxon>
        <taxon>Verophasmatodea</taxon>
        <taxon>Anareolatae</taxon>
        <taxon>Phasmatidae</taxon>
        <taxon>Eurycanthinae</taxon>
        <taxon>Dryococelus</taxon>
    </lineage>
</organism>
<gene>
    <name evidence="3" type="ORF">PR048_001888</name>
</gene>
<keyword evidence="2" id="KW-0812">Transmembrane</keyword>
<dbReference type="EMBL" id="JARBHB010000001">
    <property type="protein sequence ID" value="KAJ8896544.1"/>
    <property type="molecule type" value="Genomic_DNA"/>
</dbReference>
<reference evidence="3 4" key="1">
    <citation type="submission" date="2023-02" db="EMBL/GenBank/DDBJ databases">
        <title>LHISI_Scaffold_Assembly.</title>
        <authorList>
            <person name="Stuart O.P."/>
            <person name="Cleave R."/>
            <person name="Magrath M.J.L."/>
            <person name="Mikheyev A.S."/>
        </authorList>
    </citation>
    <scope>NUCLEOTIDE SEQUENCE [LARGE SCALE GENOMIC DNA]</scope>
    <source>
        <strain evidence="3">Daus_M_001</strain>
        <tissue evidence="3">Leg muscle</tissue>
    </source>
</reference>
<keyword evidence="2" id="KW-1133">Transmembrane helix</keyword>
<name>A0ABQ9IK06_9NEOP</name>
<keyword evidence="4" id="KW-1185">Reference proteome</keyword>
<dbReference type="Proteomes" id="UP001159363">
    <property type="component" value="Chromosome 1"/>
</dbReference>
<protein>
    <submittedName>
        <fullName evidence="3">Uncharacterized protein</fullName>
    </submittedName>
</protein>
<comment type="caution">
    <text evidence="3">The sequence shown here is derived from an EMBL/GenBank/DDBJ whole genome shotgun (WGS) entry which is preliminary data.</text>
</comment>
<evidence type="ECO:0000256" key="2">
    <source>
        <dbReference type="SAM" id="Phobius"/>
    </source>
</evidence>
<feature type="compositionally biased region" description="Polar residues" evidence="1">
    <location>
        <begin position="112"/>
        <end position="122"/>
    </location>
</feature>
<evidence type="ECO:0000313" key="3">
    <source>
        <dbReference type="EMBL" id="KAJ8896544.1"/>
    </source>
</evidence>
<evidence type="ECO:0000256" key="1">
    <source>
        <dbReference type="SAM" id="MobiDB-lite"/>
    </source>
</evidence>
<feature type="transmembrane region" description="Helical" evidence="2">
    <location>
        <begin position="244"/>
        <end position="268"/>
    </location>
</feature>
<keyword evidence="2" id="KW-0472">Membrane</keyword>
<accession>A0ABQ9IK06</accession>